<evidence type="ECO:0000256" key="3">
    <source>
        <dbReference type="ARBA" id="ARBA00022630"/>
    </source>
</evidence>
<accession>A0A850Q682</accession>
<evidence type="ECO:0000259" key="7">
    <source>
        <dbReference type="Pfam" id="PF00732"/>
    </source>
</evidence>
<dbReference type="GO" id="GO:0016614">
    <property type="term" value="F:oxidoreductase activity, acting on CH-OH group of donors"/>
    <property type="evidence" value="ECO:0007669"/>
    <property type="project" value="InterPro"/>
</dbReference>
<dbReference type="PANTHER" id="PTHR42784">
    <property type="entry name" value="PYRANOSE 2-OXIDASE"/>
    <property type="match status" value="1"/>
</dbReference>
<evidence type="ECO:0000256" key="2">
    <source>
        <dbReference type="ARBA" id="ARBA00010790"/>
    </source>
</evidence>
<dbReference type="RefSeq" id="WP_177158808.1">
    <property type="nucleotide sequence ID" value="NZ_JABCJE010000013.1"/>
</dbReference>
<evidence type="ECO:0000313" key="10">
    <source>
        <dbReference type="EMBL" id="NVO25257.1"/>
    </source>
</evidence>
<dbReference type="Gene3D" id="3.50.50.60">
    <property type="entry name" value="FAD/NAD(P)-binding domain"/>
    <property type="match status" value="2"/>
</dbReference>
<feature type="domain" description="Glucose-methanol-choline oxidoreductase N-terminal" evidence="7">
    <location>
        <begin position="236"/>
        <end position="314"/>
    </location>
</feature>
<comment type="cofactor">
    <cofactor evidence="1">
        <name>FAD</name>
        <dbReference type="ChEBI" id="CHEBI:57692"/>
    </cofactor>
</comment>
<evidence type="ECO:0000256" key="6">
    <source>
        <dbReference type="SAM" id="MobiDB-lite"/>
    </source>
</evidence>
<feature type="domain" description="Glucose-methanol-choline oxidoreductase C-terminal" evidence="9">
    <location>
        <begin position="402"/>
        <end position="523"/>
    </location>
</feature>
<keyword evidence="3" id="KW-0285">Flavoprotein</keyword>
<evidence type="ECO:0000256" key="4">
    <source>
        <dbReference type="ARBA" id="ARBA00022827"/>
    </source>
</evidence>
<dbReference type="Pfam" id="PF05199">
    <property type="entry name" value="GMC_oxred_C"/>
    <property type="match status" value="1"/>
</dbReference>
<dbReference type="InterPro" id="IPR000172">
    <property type="entry name" value="GMC_OxRdtase_N"/>
</dbReference>
<dbReference type="InterPro" id="IPR007867">
    <property type="entry name" value="GMC_OxRtase_C"/>
</dbReference>
<dbReference type="Proteomes" id="UP000592216">
    <property type="component" value="Unassembled WGS sequence"/>
</dbReference>
<evidence type="ECO:0000256" key="1">
    <source>
        <dbReference type="ARBA" id="ARBA00001974"/>
    </source>
</evidence>
<evidence type="ECO:0000313" key="11">
    <source>
        <dbReference type="Proteomes" id="UP000592216"/>
    </source>
</evidence>
<dbReference type="AlphaFoldDB" id="A0A850Q682"/>
<dbReference type="SUPFAM" id="SSF51905">
    <property type="entry name" value="FAD/NAD(P)-binding domain"/>
    <property type="match status" value="1"/>
</dbReference>
<dbReference type="EMBL" id="JABCJE010000013">
    <property type="protein sequence ID" value="NVO25257.1"/>
    <property type="molecule type" value="Genomic_DNA"/>
</dbReference>
<keyword evidence="4" id="KW-0274">FAD</keyword>
<dbReference type="Pfam" id="PF01266">
    <property type="entry name" value="DAO"/>
    <property type="match status" value="1"/>
</dbReference>
<dbReference type="InterPro" id="IPR051473">
    <property type="entry name" value="P2Ox-like"/>
</dbReference>
<feature type="domain" description="FAD dependent oxidoreductase" evidence="8">
    <location>
        <begin position="8"/>
        <end position="40"/>
    </location>
</feature>
<name>A0A850Q682_9RHOB</name>
<proteinExistence type="inferred from homology"/>
<protein>
    <submittedName>
        <fullName evidence="10">GMC family oxidoreductase</fullName>
    </submittedName>
</protein>
<dbReference type="Pfam" id="PF00732">
    <property type="entry name" value="GMC_oxred_N"/>
    <property type="match status" value="1"/>
</dbReference>
<evidence type="ECO:0000259" key="9">
    <source>
        <dbReference type="Pfam" id="PF05199"/>
    </source>
</evidence>
<dbReference type="GO" id="GO:0050660">
    <property type="term" value="F:flavin adenine dinucleotide binding"/>
    <property type="evidence" value="ECO:0007669"/>
    <property type="project" value="InterPro"/>
</dbReference>
<evidence type="ECO:0000256" key="5">
    <source>
        <dbReference type="ARBA" id="ARBA00023002"/>
    </source>
</evidence>
<feature type="region of interest" description="Disordered" evidence="6">
    <location>
        <begin position="147"/>
        <end position="167"/>
    </location>
</feature>
<organism evidence="10 11">
    <name type="scientific">Donghicola mangrovi</name>
    <dbReference type="NCBI Taxonomy" id="2729614"/>
    <lineage>
        <taxon>Bacteria</taxon>
        <taxon>Pseudomonadati</taxon>
        <taxon>Pseudomonadota</taxon>
        <taxon>Alphaproteobacteria</taxon>
        <taxon>Rhodobacterales</taxon>
        <taxon>Roseobacteraceae</taxon>
        <taxon>Donghicola</taxon>
    </lineage>
</organism>
<comment type="similarity">
    <text evidence="2">Belongs to the GMC oxidoreductase family.</text>
</comment>
<comment type="caution">
    <text evidence="10">The sequence shown here is derived from an EMBL/GenBank/DDBJ whole genome shotgun (WGS) entry which is preliminary data.</text>
</comment>
<gene>
    <name evidence="10" type="ORF">HJ536_18015</name>
</gene>
<sequence>MAQDYDADVIVVGSGAVGSNAAYELAKQGKSVIILEAGPSVPRWKILMNFRNSGRHYDRNDAYPNNPWAPTSYQPGYIQNTGSFDMMPGMLKLVGGTTWHWGGATWRYIPNDFKLKSLYGKGRDWPLEYDDIEPYYTRAEYELGIAGSDTDDQSGTHAGQAYPPRSKPYPITAEAYAVNGQKLNDTLVPQGYSMCIEPTVRIHKPWDGRPACQGNNNCDQVCPIGTLYNGSIHADKAVRAGAQLIPEAVVHKIETGEGNKIIAVRYLTPEGAEHRLTAKYFVLAAHSFETAKLMMMNDIGNSSDMVGRNMMDHIGISMGFLCEDTQWAGRGPVQQATIMNWRDGAFRSEHSANKTSMANNNPQIDLAKSAIDDGLMGAELDERILDQSRRYMYLYSFFEQLPDPKNRLEPNPEWKDSLGLPGMKIHFDVDDYVKAGAVKCREMYRDIAQKMNPKVEGGEILYINDWENHDHLMGTMIMGADASDSVVNHEGRSFDHENLFIASVGVIPAAGVVNPTLTAVALAIRSADIIAKEV</sequence>
<dbReference type="PANTHER" id="PTHR42784:SF1">
    <property type="entry name" value="PYRANOSE 2-OXIDASE"/>
    <property type="match status" value="1"/>
</dbReference>
<keyword evidence="5" id="KW-0560">Oxidoreductase</keyword>
<dbReference type="InterPro" id="IPR006076">
    <property type="entry name" value="FAD-dep_OxRdtase"/>
</dbReference>
<dbReference type="PRINTS" id="PR00411">
    <property type="entry name" value="PNDRDTASEI"/>
</dbReference>
<reference evidence="10 11" key="1">
    <citation type="submission" date="2020-04" db="EMBL/GenBank/DDBJ databases">
        <title>Donghicola sp., a member of the Rhodobacteraceae family isolated from mangrove forest in Thailand.</title>
        <authorList>
            <person name="Charoenyingcharoen P."/>
            <person name="Yukphan P."/>
        </authorList>
    </citation>
    <scope>NUCLEOTIDE SEQUENCE [LARGE SCALE GENOMIC DNA]</scope>
    <source>
        <strain evidence="10 11">B5-SW-15</strain>
    </source>
</reference>
<evidence type="ECO:0000259" key="8">
    <source>
        <dbReference type="Pfam" id="PF01266"/>
    </source>
</evidence>
<dbReference type="InterPro" id="IPR036188">
    <property type="entry name" value="FAD/NAD-bd_sf"/>
</dbReference>